<comment type="subcellular location">
    <subcellularLocation>
        <location evidence="8">Cytoplasm</location>
    </subcellularLocation>
</comment>
<feature type="binding site" evidence="8">
    <location>
        <position position="60"/>
    </location>
    <ligand>
        <name>substrate</name>
    </ligand>
</feature>
<evidence type="ECO:0000256" key="7">
    <source>
        <dbReference type="ARBA" id="ARBA00051712"/>
    </source>
</evidence>
<evidence type="ECO:0000256" key="8">
    <source>
        <dbReference type="HAMAP-Rule" id="MF_00197"/>
    </source>
</evidence>
<comment type="function">
    <text evidence="8">Catalyzes the stereoinversion of LL-2,6-diaminopimelate (L,L-DAP) to meso-diaminopimelate (meso-DAP), a precursor of L-lysine and an essential component of the bacterial peptidoglycan.</text>
</comment>
<comment type="pathway">
    <text evidence="1 8">Amino-acid biosynthesis; L-lysine biosynthesis via DAP pathway; DL-2,6-diaminopimelate from LL-2,6-diaminopimelate: step 1/1.</text>
</comment>
<dbReference type="InterPro" id="IPR018510">
    <property type="entry name" value="DAP_epimerase_AS"/>
</dbReference>
<evidence type="ECO:0000256" key="3">
    <source>
        <dbReference type="ARBA" id="ARBA00013080"/>
    </source>
</evidence>
<comment type="caution">
    <text evidence="10">The sequence shown here is derived from an EMBL/GenBank/DDBJ whole genome shotgun (WGS) entry which is preliminary data.</text>
</comment>
<dbReference type="HAMAP" id="MF_00197">
    <property type="entry name" value="DAP_epimerase"/>
    <property type="match status" value="1"/>
</dbReference>
<keyword evidence="8" id="KW-0963">Cytoplasm</keyword>
<sequence>MISFSKYHGCGNSFVIVDYEQVKQYVLSDLAIHVCSNDTGIGADGCIVVKQKPLEMLFYNQDGTMAPMCGNGIRCFSKYVMDKKLVDTTIFDVITGSGILSVNCEHDLFEVNMGKPLFDKELLHIESDVNIEEFELHGFKLCSVFMGTVHTVLFVDSFSDMDAEVVGMAICNDDTFKEKTNVNFVEISDRKNMNVITYERGVGITKACGTGCCASFVYANKKGLVDDEVIVHLELGDLHIRYQDDYIMMKGPATFIAEGTLDIKEVRLC</sequence>
<keyword evidence="6 8" id="KW-0413">Isomerase</keyword>
<feature type="active site" description="Proton donor" evidence="8">
    <location>
        <position position="69"/>
    </location>
</feature>
<feature type="binding site" evidence="8">
    <location>
        <position position="181"/>
    </location>
    <ligand>
        <name>substrate</name>
    </ligand>
</feature>
<keyword evidence="5 8" id="KW-0457">Lysine biosynthesis</keyword>
<dbReference type="SUPFAM" id="SSF54506">
    <property type="entry name" value="Diaminopimelate epimerase-like"/>
    <property type="match status" value="2"/>
</dbReference>
<evidence type="ECO:0000256" key="9">
    <source>
        <dbReference type="PROSITE-ProRule" id="PRU10125"/>
    </source>
</evidence>
<dbReference type="PANTHER" id="PTHR31689:SF0">
    <property type="entry name" value="DIAMINOPIMELATE EPIMERASE"/>
    <property type="match status" value="1"/>
</dbReference>
<evidence type="ECO:0000256" key="4">
    <source>
        <dbReference type="ARBA" id="ARBA00022605"/>
    </source>
</evidence>
<dbReference type="InterPro" id="IPR001653">
    <property type="entry name" value="DAP_epimerase_DapF"/>
</dbReference>
<feature type="active site" evidence="9">
    <location>
        <position position="69"/>
    </location>
</feature>
<dbReference type="EC" id="5.1.1.7" evidence="3 8"/>
<feature type="binding site" evidence="8">
    <location>
        <begin position="70"/>
        <end position="71"/>
    </location>
    <ligand>
        <name>substrate</name>
    </ligand>
</feature>
<feature type="binding site" evidence="8">
    <location>
        <begin position="199"/>
        <end position="200"/>
    </location>
    <ligand>
        <name>substrate</name>
    </ligand>
</feature>
<accession>A0ABU0DYD8</accession>
<comment type="caution">
    <text evidence="8">Lacks conserved residue(s) required for the propagation of feature annotation.</text>
</comment>
<evidence type="ECO:0000256" key="1">
    <source>
        <dbReference type="ARBA" id="ARBA00005196"/>
    </source>
</evidence>
<organism evidence="10 11">
    <name type="scientific">Breznakia pachnodae</name>
    <dbReference type="NCBI Taxonomy" id="265178"/>
    <lineage>
        <taxon>Bacteria</taxon>
        <taxon>Bacillati</taxon>
        <taxon>Bacillota</taxon>
        <taxon>Erysipelotrichia</taxon>
        <taxon>Erysipelotrichales</taxon>
        <taxon>Erysipelotrichaceae</taxon>
        <taxon>Breznakia</taxon>
    </lineage>
</organism>
<name>A0ABU0DYD8_9FIRM</name>
<dbReference type="RefSeq" id="WP_307404333.1">
    <property type="nucleotide sequence ID" value="NZ_JAUSUR010000001.1"/>
</dbReference>
<evidence type="ECO:0000256" key="2">
    <source>
        <dbReference type="ARBA" id="ARBA00010219"/>
    </source>
</evidence>
<feature type="site" description="Could be important to modulate the pK values of the two catalytic cysteine residues" evidence="8">
    <location>
        <position position="150"/>
    </location>
</feature>
<dbReference type="Pfam" id="PF01678">
    <property type="entry name" value="DAP_epimerase"/>
    <property type="match status" value="2"/>
</dbReference>
<dbReference type="Proteomes" id="UP001230220">
    <property type="component" value="Unassembled WGS sequence"/>
</dbReference>
<gene>
    <name evidence="8" type="primary">dapF</name>
    <name evidence="10" type="ORF">J2S15_000046</name>
</gene>
<keyword evidence="4 8" id="KW-0028">Amino-acid biosynthesis</keyword>
<evidence type="ECO:0000313" key="11">
    <source>
        <dbReference type="Proteomes" id="UP001230220"/>
    </source>
</evidence>
<proteinExistence type="inferred from homology"/>
<comment type="catalytic activity">
    <reaction evidence="7 8">
        <text>(2S,6S)-2,6-diaminopimelate = meso-2,6-diaminopimelate</text>
        <dbReference type="Rhea" id="RHEA:15393"/>
        <dbReference type="ChEBI" id="CHEBI:57609"/>
        <dbReference type="ChEBI" id="CHEBI:57791"/>
        <dbReference type="EC" id="5.1.1.7"/>
    </reaction>
</comment>
<dbReference type="PANTHER" id="PTHR31689">
    <property type="entry name" value="DIAMINOPIMELATE EPIMERASE, CHLOROPLASTIC"/>
    <property type="match status" value="1"/>
</dbReference>
<dbReference type="GO" id="GO:0008837">
    <property type="term" value="F:diaminopimelate epimerase activity"/>
    <property type="evidence" value="ECO:0007669"/>
    <property type="project" value="UniProtKB-EC"/>
</dbReference>
<evidence type="ECO:0000256" key="6">
    <source>
        <dbReference type="ARBA" id="ARBA00023235"/>
    </source>
</evidence>
<feature type="active site" description="Proton acceptor" evidence="8">
    <location>
        <position position="208"/>
    </location>
</feature>
<dbReference type="PROSITE" id="PS01326">
    <property type="entry name" value="DAP_EPIMERASE"/>
    <property type="match status" value="1"/>
</dbReference>
<feature type="site" description="Could be important to modulate the pK values of the two catalytic cysteine residues" evidence="8">
    <location>
        <position position="199"/>
    </location>
</feature>
<dbReference type="NCBIfam" id="TIGR00652">
    <property type="entry name" value="DapF"/>
    <property type="match status" value="1"/>
</dbReference>
<keyword evidence="11" id="KW-1185">Reference proteome</keyword>
<dbReference type="EMBL" id="JAUSUR010000001">
    <property type="protein sequence ID" value="MDQ0359315.1"/>
    <property type="molecule type" value="Genomic_DNA"/>
</dbReference>
<evidence type="ECO:0000256" key="5">
    <source>
        <dbReference type="ARBA" id="ARBA00023154"/>
    </source>
</evidence>
<comment type="similarity">
    <text evidence="2 8">Belongs to the diaminopimelate epimerase family.</text>
</comment>
<reference evidence="10 11" key="1">
    <citation type="submission" date="2023-07" db="EMBL/GenBank/DDBJ databases">
        <title>Genomic Encyclopedia of Type Strains, Phase IV (KMG-IV): sequencing the most valuable type-strain genomes for metagenomic binning, comparative biology and taxonomic classification.</title>
        <authorList>
            <person name="Goeker M."/>
        </authorList>
    </citation>
    <scope>NUCLEOTIDE SEQUENCE [LARGE SCALE GENOMIC DNA]</scope>
    <source>
        <strain evidence="10 11">DSM 16784</strain>
    </source>
</reference>
<evidence type="ECO:0000313" key="10">
    <source>
        <dbReference type="EMBL" id="MDQ0359315.1"/>
    </source>
</evidence>
<feature type="binding site" evidence="8">
    <location>
        <begin position="209"/>
        <end position="210"/>
    </location>
    <ligand>
        <name>substrate</name>
    </ligand>
</feature>
<comment type="subunit">
    <text evidence="8">Homodimer.</text>
</comment>
<protein>
    <recommendedName>
        <fullName evidence="3 8">Diaminopimelate epimerase</fullName>
        <shortName evidence="8">DAP epimerase</shortName>
        <ecNumber evidence="3 8">5.1.1.7</ecNumber>
    </recommendedName>
    <alternativeName>
        <fullName evidence="8">PLP-independent amino acid racemase</fullName>
    </alternativeName>
</protein>
<dbReference type="Gene3D" id="3.10.310.10">
    <property type="entry name" value="Diaminopimelate Epimerase, Chain A, domain 1"/>
    <property type="match status" value="2"/>
</dbReference>
<feature type="binding site" evidence="8">
    <location>
        <position position="12"/>
    </location>
    <ligand>
        <name>substrate</name>
    </ligand>
</feature>